<evidence type="ECO:0000256" key="3">
    <source>
        <dbReference type="ARBA" id="ARBA00005046"/>
    </source>
</evidence>
<dbReference type="InterPro" id="IPR036425">
    <property type="entry name" value="MoaB/Mog-like_dom_sf"/>
</dbReference>
<evidence type="ECO:0000256" key="10">
    <source>
        <dbReference type="ARBA" id="ARBA00047317"/>
    </source>
</evidence>
<evidence type="ECO:0000256" key="5">
    <source>
        <dbReference type="ARBA" id="ARBA00022505"/>
    </source>
</evidence>
<dbReference type="OrthoDB" id="9804758at2"/>
<dbReference type="InterPro" id="IPR036135">
    <property type="entry name" value="MoeA_linker/N_sf"/>
</dbReference>
<comment type="caution">
    <text evidence="13">The sequence shown here is derived from an EMBL/GenBank/DDBJ whole genome shotgun (WGS) entry which is preliminary data.</text>
</comment>
<dbReference type="InterPro" id="IPR038987">
    <property type="entry name" value="MoeA-like"/>
</dbReference>
<evidence type="ECO:0000256" key="9">
    <source>
        <dbReference type="ARBA" id="ARBA00023150"/>
    </source>
</evidence>
<dbReference type="InterPro" id="IPR036688">
    <property type="entry name" value="MoeA_C_domain_IV_sf"/>
</dbReference>
<dbReference type="SUPFAM" id="SSF63882">
    <property type="entry name" value="MoeA N-terminal region -like"/>
    <property type="match status" value="1"/>
</dbReference>
<dbReference type="InterPro" id="IPR005110">
    <property type="entry name" value="MoeA_linker/N"/>
</dbReference>
<dbReference type="GO" id="GO:0061599">
    <property type="term" value="F:molybdopterin molybdotransferase activity"/>
    <property type="evidence" value="ECO:0007669"/>
    <property type="project" value="UniProtKB-UniRule"/>
</dbReference>
<dbReference type="PANTHER" id="PTHR10192">
    <property type="entry name" value="MOLYBDOPTERIN BIOSYNTHESIS PROTEIN"/>
    <property type="match status" value="1"/>
</dbReference>
<comment type="cofactor">
    <cofactor evidence="1 11">
        <name>Mg(2+)</name>
        <dbReference type="ChEBI" id="CHEBI:18420"/>
    </cofactor>
</comment>
<dbReference type="Pfam" id="PF03453">
    <property type="entry name" value="MoeA_N"/>
    <property type="match status" value="1"/>
</dbReference>
<reference evidence="13 14" key="1">
    <citation type="submission" date="2019-07" db="EMBL/GenBank/DDBJ databases">
        <title>Genomic Encyclopedia of Archaeal and Bacterial Type Strains, Phase II (KMG-II): from individual species to whole genera.</title>
        <authorList>
            <person name="Goeker M."/>
        </authorList>
    </citation>
    <scope>NUCLEOTIDE SEQUENCE [LARGE SCALE GENOMIC DNA]</scope>
    <source>
        <strain evidence="13 14">ATCC BAA-1139</strain>
    </source>
</reference>
<dbReference type="InterPro" id="IPR005111">
    <property type="entry name" value="MoeA_C_domain_IV"/>
</dbReference>
<dbReference type="Gene3D" id="3.40.980.10">
    <property type="entry name" value="MoaB/Mog-like domain"/>
    <property type="match status" value="1"/>
</dbReference>
<dbReference type="RefSeq" id="WP_145024332.1">
    <property type="nucleotide sequence ID" value="NZ_VLLN01000021.1"/>
</dbReference>
<dbReference type="Pfam" id="PF03454">
    <property type="entry name" value="MoeA_C"/>
    <property type="match status" value="1"/>
</dbReference>
<evidence type="ECO:0000256" key="8">
    <source>
        <dbReference type="ARBA" id="ARBA00022842"/>
    </source>
</evidence>
<keyword evidence="7 11" id="KW-0479">Metal-binding</keyword>
<evidence type="ECO:0000313" key="14">
    <source>
        <dbReference type="Proteomes" id="UP000319449"/>
    </source>
</evidence>
<evidence type="ECO:0000313" key="13">
    <source>
        <dbReference type="EMBL" id="TWJ17533.1"/>
    </source>
</evidence>
<keyword evidence="9 11" id="KW-0501">Molybdenum cofactor biosynthesis</keyword>
<dbReference type="GO" id="GO:0006777">
    <property type="term" value="P:Mo-molybdopterin cofactor biosynthetic process"/>
    <property type="evidence" value="ECO:0007669"/>
    <property type="project" value="UniProtKB-UniRule"/>
</dbReference>
<dbReference type="Proteomes" id="UP000319449">
    <property type="component" value="Unassembled WGS sequence"/>
</dbReference>
<dbReference type="EC" id="2.10.1.1" evidence="11"/>
<dbReference type="InterPro" id="IPR001453">
    <property type="entry name" value="MoaB/Mog_dom"/>
</dbReference>
<comment type="function">
    <text evidence="2 11">Catalyzes the insertion of molybdate into adenylated molybdopterin with the concomitant release of AMP.</text>
</comment>
<dbReference type="SUPFAM" id="SSF63867">
    <property type="entry name" value="MoeA C-terminal domain-like"/>
    <property type="match status" value="1"/>
</dbReference>
<evidence type="ECO:0000256" key="4">
    <source>
        <dbReference type="ARBA" id="ARBA00010763"/>
    </source>
</evidence>
<dbReference type="AlphaFoldDB" id="A0A562VHU8"/>
<dbReference type="FunFam" id="3.40.980.10:FF:000004">
    <property type="entry name" value="Molybdopterin molybdenumtransferase"/>
    <property type="match status" value="1"/>
</dbReference>
<dbReference type="NCBIfam" id="TIGR00177">
    <property type="entry name" value="molyb_syn"/>
    <property type="match status" value="1"/>
</dbReference>
<dbReference type="SMART" id="SM00852">
    <property type="entry name" value="MoCF_biosynth"/>
    <property type="match status" value="1"/>
</dbReference>
<evidence type="ECO:0000256" key="1">
    <source>
        <dbReference type="ARBA" id="ARBA00001946"/>
    </source>
</evidence>
<dbReference type="Pfam" id="PF00994">
    <property type="entry name" value="MoCF_biosynth"/>
    <property type="match status" value="1"/>
</dbReference>
<dbReference type="PANTHER" id="PTHR10192:SF5">
    <property type="entry name" value="GEPHYRIN"/>
    <property type="match status" value="1"/>
</dbReference>
<sequence length="435" mass="46727">MPSLEEALRIILGKVTPLGVERVDLQSALGRVLAKDMTATWDMPHYDNSARDGFALASADCTVEGRTLRITGFIPAGGNVSTPVLGGCAVRIMTGAPIPHNCDAVVPVEETAEADGYVTIMAPVRSRQHIRFQGEDVATGDTVLTAGTVVQSQEISVLASFGKAVVPVYQKARVAVLSTGDELIELGEPPAAGRIINSNAQYLAAALREIGAEPVILSIARDNRESLREQVLAGLKADALITTAGVSGGDRDFVRGVLAELGVRQLLWKVDIKPGGPKAFGMKGGTPVFSLPGNPVSTMITFEEFVRPALLRMMGHRRVVRPYFKATLREETHKKPGSVHCQPVRVEMENGRYIATTCGDQKSCKLRTMHRANAVAMLPKEPSVVAAGAEVDVHLLRGGMALLQELEGINSYEYDDVALPREEENFGGRVRVVKC</sequence>
<dbReference type="EMBL" id="VLLN01000021">
    <property type="protein sequence ID" value="TWJ17533.1"/>
    <property type="molecule type" value="Genomic_DNA"/>
</dbReference>
<dbReference type="Gene3D" id="3.90.105.10">
    <property type="entry name" value="Molybdopterin biosynthesis moea protein, domain 2"/>
    <property type="match status" value="1"/>
</dbReference>
<dbReference type="UniPathway" id="UPA00344"/>
<keyword evidence="14" id="KW-1185">Reference proteome</keyword>
<name>A0A562VHU8_9BACT</name>
<keyword evidence="8 11" id="KW-0460">Magnesium</keyword>
<evidence type="ECO:0000259" key="12">
    <source>
        <dbReference type="SMART" id="SM00852"/>
    </source>
</evidence>
<protein>
    <recommendedName>
        <fullName evidence="11">Molybdopterin molybdenumtransferase</fullName>
        <ecNumber evidence="11">2.10.1.1</ecNumber>
    </recommendedName>
</protein>
<dbReference type="Gene3D" id="2.170.190.11">
    <property type="entry name" value="Molybdopterin biosynthesis moea protein, domain 3"/>
    <property type="match status" value="1"/>
</dbReference>
<comment type="pathway">
    <text evidence="3 11">Cofactor biosynthesis; molybdopterin biosynthesis.</text>
</comment>
<dbReference type="GO" id="GO:0046872">
    <property type="term" value="F:metal ion binding"/>
    <property type="evidence" value="ECO:0007669"/>
    <property type="project" value="UniProtKB-UniRule"/>
</dbReference>
<keyword evidence="5 11" id="KW-0500">Molybdenum</keyword>
<organism evidence="13 14">
    <name type="scientific">Geobacter argillaceus</name>
    <dbReference type="NCBI Taxonomy" id="345631"/>
    <lineage>
        <taxon>Bacteria</taxon>
        <taxon>Pseudomonadati</taxon>
        <taxon>Thermodesulfobacteriota</taxon>
        <taxon>Desulfuromonadia</taxon>
        <taxon>Geobacterales</taxon>
        <taxon>Geobacteraceae</taxon>
        <taxon>Geobacter</taxon>
    </lineage>
</organism>
<gene>
    <name evidence="13" type="ORF">JN12_03072</name>
</gene>
<proteinExistence type="inferred from homology"/>
<dbReference type="CDD" id="cd00887">
    <property type="entry name" value="MoeA"/>
    <property type="match status" value="1"/>
</dbReference>
<evidence type="ECO:0000256" key="2">
    <source>
        <dbReference type="ARBA" id="ARBA00002901"/>
    </source>
</evidence>
<comment type="similarity">
    <text evidence="4 11">Belongs to the MoeA family.</text>
</comment>
<dbReference type="Gene3D" id="2.40.340.10">
    <property type="entry name" value="MoeA, C-terminal, domain IV"/>
    <property type="match status" value="1"/>
</dbReference>
<dbReference type="SUPFAM" id="SSF53218">
    <property type="entry name" value="Molybdenum cofactor biosynthesis proteins"/>
    <property type="match status" value="1"/>
</dbReference>
<dbReference type="GO" id="GO:0005829">
    <property type="term" value="C:cytosol"/>
    <property type="evidence" value="ECO:0007669"/>
    <property type="project" value="TreeGrafter"/>
</dbReference>
<evidence type="ECO:0000256" key="11">
    <source>
        <dbReference type="RuleBase" id="RU365090"/>
    </source>
</evidence>
<comment type="catalytic activity">
    <reaction evidence="10">
        <text>adenylyl-molybdopterin + molybdate = Mo-molybdopterin + AMP + H(+)</text>
        <dbReference type="Rhea" id="RHEA:35047"/>
        <dbReference type="ChEBI" id="CHEBI:15378"/>
        <dbReference type="ChEBI" id="CHEBI:36264"/>
        <dbReference type="ChEBI" id="CHEBI:62727"/>
        <dbReference type="ChEBI" id="CHEBI:71302"/>
        <dbReference type="ChEBI" id="CHEBI:456215"/>
        <dbReference type="EC" id="2.10.1.1"/>
    </reaction>
</comment>
<evidence type="ECO:0000256" key="6">
    <source>
        <dbReference type="ARBA" id="ARBA00022679"/>
    </source>
</evidence>
<accession>A0A562VHU8</accession>
<feature type="domain" description="MoaB/Mog" evidence="12">
    <location>
        <begin position="175"/>
        <end position="312"/>
    </location>
</feature>
<dbReference type="NCBIfam" id="NF045515">
    <property type="entry name" value="Glp_gephyrin"/>
    <property type="match status" value="1"/>
</dbReference>
<evidence type="ECO:0000256" key="7">
    <source>
        <dbReference type="ARBA" id="ARBA00022723"/>
    </source>
</evidence>
<keyword evidence="6 11" id="KW-0808">Transferase</keyword>